<organism evidence="1 2">
    <name type="scientific">Phlebia brevispora</name>
    <dbReference type="NCBI Taxonomy" id="194682"/>
    <lineage>
        <taxon>Eukaryota</taxon>
        <taxon>Fungi</taxon>
        <taxon>Dikarya</taxon>
        <taxon>Basidiomycota</taxon>
        <taxon>Agaricomycotina</taxon>
        <taxon>Agaricomycetes</taxon>
        <taxon>Polyporales</taxon>
        <taxon>Meruliaceae</taxon>
        <taxon>Phlebia</taxon>
    </lineage>
</organism>
<evidence type="ECO:0000313" key="1">
    <source>
        <dbReference type="EMBL" id="KAJ3533975.1"/>
    </source>
</evidence>
<reference evidence="1" key="1">
    <citation type="submission" date="2022-07" db="EMBL/GenBank/DDBJ databases">
        <title>Genome Sequence of Phlebia brevispora.</title>
        <authorList>
            <person name="Buettner E."/>
        </authorList>
    </citation>
    <scope>NUCLEOTIDE SEQUENCE</scope>
    <source>
        <strain evidence="1">MPL23</strain>
    </source>
</reference>
<dbReference type="EMBL" id="JANHOG010001635">
    <property type="protein sequence ID" value="KAJ3533975.1"/>
    <property type="molecule type" value="Genomic_DNA"/>
</dbReference>
<name>A0ACC1S865_9APHY</name>
<gene>
    <name evidence="1" type="ORF">NM688_g7202</name>
</gene>
<dbReference type="Proteomes" id="UP001148662">
    <property type="component" value="Unassembled WGS sequence"/>
</dbReference>
<protein>
    <submittedName>
        <fullName evidence="1">Uncharacterized protein</fullName>
    </submittedName>
</protein>
<accession>A0ACC1S865</accession>
<evidence type="ECO:0000313" key="2">
    <source>
        <dbReference type="Proteomes" id="UP001148662"/>
    </source>
</evidence>
<comment type="caution">
    <text evidence="1">The sequence shown here is derived from an EMBL/GenBank/DDBJ whole genome shotgun (WGS) entry which is preliminary data.</text>
</comment>
<sequence>MSATATMTEAAQAMAADAFPILPPAREIPSSFVASIKSWWSAGEKESAASEERLLRKMPYYRPPGSESSTPNNSESVVAHSQRVVLDDPKKYLNTFSITPTNPSPTAPPPAVVLHGYGAGLGFFFQNFPALGRWAGRRGASVYAVDWLGMGRSARIPFTIKAKRPDIDGRVKEAESFFVESLEEWRQKMGLEKMTLIGHSLGGYLSVVYALRYPTRVSKLILVSPAGVPRDPNSTETPSREMDPSGNGSDSDSVEAASESKVNAMRAGQRAEQRKQSNARRLFTYLWEEGWSPFQVVRSTLFWGPMLVGKYSSRRFIGLGMDDTKAMNEYILNITLAKGSGEYCISHLLAPGAHARRPIVDRIHDVKVPVTFIYGDQDWMDPQGGYESVENLRKAGNGQGRMFIVPHAGHHVYLDNPQATNDLLVKELDRDIHRV</sequence>
<keyword evidence="2" id="KW-1185">Reference proteome</keyword>
<proteinExistence type="predicted"/>